<feature type="compositionally biased region" description="Basic and acidic residues" evidence="1">
    <location>
        <begin position="295"/>
        <end position="312"/>
    </location>
</feature>
<feature type="region of interest" description="Disordered" evidence="1">
    <location>
        <begin position="221"/>
        <end position="346"/>
    </location>
</feature>
<dbReference type="STRING" id="644223.C4R8J3"/>
<dbReference type="InParanoid" id="C4R8J3"/>
<evidence type="ECO:0000256" key="1">
    <source>
        <dbReference type="SAM" id="MobiDB-lite"/>
    </source>
</evidence>
<dbReference type="HOGENOM" id="CLU_735904_0_0_1"/>
<accession>C4R8J3</accession>
<organism evidence="2 3">
    <name type="scientific">Komagataella phaffii (strain GS115 / ATCC 20864)</name>
    <name type="common">Yeast</name>
    <name type="synonym">Pichia pastoris</name>
    <dbReference type="NCBI Taxonomy" id="644223"/>
    <lineage>
        <taxon>Eukaryota</taxon>
        <taxon>Fungi</taxon>
        <taxon>Dikarya</taxon>
        <taxon>Ascomycota</taxon>
        <taxon>Saccharomycotina</taxon>
        <taxon>Pichiomycetes</taxon>
        <taxon>Pichiales</taxon>
        <taxon>Pichiaceae</taxon>
        <taxon>Komagataella</taxon>
    </lineage>
</organism>
<proteinExistence type="predicted"/>
<dbReference type="KEGG" id="ppa:PAS_chr4_0660"/>
<reference evidence="2 3" key="1">
    <citation type="journal article" date="2009" name="Nat. Biotechnol.">
        <title>Genome sequence of the recombinant protein production host Pichia pastoris.</title>
        <authorList>
            <person name="De Schutter K."/>
            <person name="Lin Y.C."/>
            <person name="Tiels P."/>
            <person name="Van Hecke A."/>
            <person name="Glinka S."/>
            <person name="Weber-Lehmann J."/>
            <person name="Rouze P."/>
            <person name="Van de Peer Y."/>
            <person name="Callewaert N."/>
        </authorList>
    </citation>
    <scope>NUCLEOTIDE SEQUENCE [LARGE SCALE GENOMIC DNA]</scope>
    <source>
        <strain evidence="3">GS115 / ATCC 20864</strain>
    </source>
</reference>
<feature type="compositionally biased region" description="Polar residues" evidence="1">
    <location>
        <begin position="324"/>
        <end position="343"/>
    </location>
</feature>
<dbReference type="eggNOG" id="ENOG502S5EM">
    <property type="taxonomic scope" value="Eukaryota"/>
</dbReference>
<evidence type="ECO:0000313" key="3">
    <source>
        <dbReference type="Proteomes" id="UP000000314"/>
    </source>
</evidence>
<dbReference type="OrthoDB" id="4088889at2759"/>
<sequence>MLGIFSWGGTESSQEQKHIRNAIHNIPNYLEGENEDPIDLQVKSLTYVFKRLKADRWGPFLQADESNGYGYSMKVDNTLSSGNYGNDKLDVIYNIKRFEEKLFTDEHRILIDFPKNKMRSLLILSDNTDSSIIPSLGKENFQFHVLKPNGSDEEYYSVLIEKSNIYEEHQVSYRTKSSILGSAIRYLDGMKPRDEFTKDDRAWIIRQYVNKLAIHVQTQRIYRESKRQASPSKSRPVSRPTSPTKDRVLPIPITQSRVPDPKSLLRDQTQSPQERPLSPQKERPLSPQKQRPLSPKKDRPFSTFKDIPKSPAKENAQLVIPSPLSKTSSVRQSTANSDISNSSQEDDIYEQSALAVRIRLDKERKFIKSFKFANQN</sequence>
<evidence type="ECO:0000313" key="2">
    <source>
        <dbReference type="EMBL" id="CAY71918.1"/>
    </source>
</evidence>
<name>C4R8J3_KOMPG</name>
<dbReference type="InterPro" id="IPR035189">
    <property type="entry name" value="Std1/Mth1"/>
</dbReference>
<dbReference type="AlphaFoldDB" id="C4R8J3"/>
<protein>
    <submittedName>
        <fullName evidence="2">Uncharacterized protein</fullName>
    </submittedName>
</protein>
<dbReference type="Proteomes" id="UP000000314">
    <property type="component" value="Chromosome 4"/>
</dbReference>
<feature type="compositionally biased region" description="Polar residues" evidence="1">
    <location>
        <begin position="228"/>
        <end position="243"/>
    </location>
</feature>
<dbReference type="EMBL" id="FN392322">
    <property type="protein sequence ID" value="CAY71918.1"/>
    <property type="molecule type" value="Genomic_DNA"/>
</dbReference>
<dbReference type="Pfam" id="PF17235">
    <property type="entry name" value="STD1"/>
    <property type="match status" value="1"/>
</dbReference>
<gene>
    <name evidence="2" type="ordered locus">PAS_chr4_0660</name>
</gene>
<dbReference type="GeneID" id="8201367"/>
<keyword evidence="3" id="KW-1185">Reference proteome</keyword>
<dbReference type="RefSeq" id="XP_002494097.1">
    <property type="nucleotide sequence ID" value="XM_002494052.1"/>
</dbReference>